<dbReference type="Pfam" id="PF01381">
    <property type="entry name" value="HTH_3"/>
    <property type="match status" value="1"/>
</dbReference>
<dbReference type="STRING" id="631454.N177_0696"/>
<dbReference type="EMBL" id="AWXZ01000013">
    <property type="protein sequence ID" value="ESR26912.1"/>
    <property type="molecule type" value="Genomic_DNA"/>
</dbReference>
<dbReference type="PATRIC" id="fig|631454.5.peg.686"/>
<name>V4R4Q8_9HYPH</name>
<dbReference type="OrthoDB" id="8234829at2"/>
<dbReference type="SUPFAM" id="SSF47413">
    <property type="entry name" value="lambda repressor-like DNA-binding domains"/>
    <property type="match status" value="1"/>
</dbReference>
<evidence type="ECO:0000313" key="3">
    <source>
        <dbReference type="Proteomes" id="UP000017819"/>
    </source>
</evidence>
<comment type="caution">
    <text evidence="2">The sequence shown here is derived from an EMBL/GenBank/DDBJ whole genome shotgun (WGS) entry which is preliminary data.</text>
</comment>
<feature type="domain" description="HTH cro/C1-type" evidence="1">
    <location>
        <begin position="6"/>
        <end position="39"/>
    </location>
</feature>
<dbReference type="GO" id="GO:0003677">
    <property type="term" value="F:DNA binding"/>
    <property type="evidence" value="ECO:0007669"/>
    <property type="project" value="InterPro"/>
</dbReference>
<accession>V4R4Q8</accession>
<dbReference type="PROSITE" id="PS50943">
    <property type="entry name" value="HTH_CROC1"/>
    <property type="match status" value="1"/>
</dbReference>
<dbReference type="eggNOG" id="COG1426">
    <property type="taxonomic scope" value="Bacteria"/>
</dbReference>
<evidence type="ECO:0000313" key="2">
    <source>
        <dbReference type="EMBL" id="ESR26912.1"/>
    </source>
</evidence>
<reference evidence="2 3" key="1">
    <citation type="journal article" date="2014" name="Genome Announc.">
        <title>Draft Genome Sequence of Lutibaculum baratangense Strain AMV1T, Isolated from a Mud Volcano in Andamans, India.</title>
        <authorList>
            <person name="Singh A."/>
            <person name="Sreenivas A."/>
            <person name="Sathyanarayana Reddy G."/>
            <person name="Pinnaka A.K."/>
            <person name="Shivaji S."/>
        </authorList>
    </citation>
    <scope>NUCLEOTIDE SEQUENCE [LARGE SCALE GENOMIC DNA]</scope>
    <source>
        <strain evidence="2 3">AMV1</strain>
    </source>
</reference>
<proteinExistence type="predicted"/>
<dbReference type="Gene3D" id="1.10.260.40">
    <property type="entry name" value="lambda repressor-like DNA-binding domains"/>
    <property type="match status" value="1"/>
</dbReference>
<protein>
    <submittedName>
        <fullName evidence="2">Transcriptional Regulator, XRE family protein</fullName>
    </submittedName>
</protein>
<dbReference type="Proteomes" id="UP000017819">
    <property type="component" value="Unassembled WGS sequence"/>
</dbReference>
<organism evidence="2 3">
    <name type="scientific">Lutibaculum baratangense AMV1</name>
    <dbReference type="NCBI Taxonomy" id="631454"/>
    <lineage>
        <taxon>Bacteria</taxon>
        <taxon>Pseudomonadati</taxon>
        <taxon>Pseudomonadota</taxon>
        <taxon>Alphaproteobacteria</taxon>
        <taxon>Hyphomicrobiales</taxon>
        <taxon>Tepidamorphaceae</taxon>
        <taxon>Lutibaculum</taxon>
    </lineage>
</organism>
<evidence type="ECO:0000259" key="1">
    <source>
        <dbReference type="PROSITE" id="PS50943"/>
    </source>
</evidence>
<dbReference type="InterPro" id="IPR010982">
    <property type="entry name" value="Lambda_DNA-bd_dom_sf"/>
</dbReference>
<gene>
    <name evidence="2" type="ORF">N177_0696</name>
</gene>
<dbReference type="InterPro" id="IPR001387">
    <property type="entry name" value="Cro/C1-type_HTH"/>
</dbReference>
<dbReference type="AlphaFoldDB" id="V4R4Q8"/>
<keyword evidence="3" id="KW-1185">Reference proteome</keyword>
<dbReference type="RefSeq" id="WP_023430845.1">
    <property type="nucleotide sequence ID" value="NZ_AWXZ01000013.1"/>
</dbReference>
<dbReference type="CDD" id="cd00093">
    <property type="entry name" value="HTH_XRE"/>
    <property type="match status" value="1"/>
</dbReference>
<sequence>MTPEQFRAWRKGLGLKQKEAADRLGLKKRIIQYYEKGERGGKSVEIPLSVRLACYALSQGIGDFDGSRTLAAELPSGGEEPGSAED</sequence>